<sequence length="246" mass="26705">MADDDDQPIFSPQTRNQYNLNNKIMLTAVVSLSVVVTIVTILHIYARFVLRRQASRREAMRQLRLAVSQAHAATEPPASGLNPAIIASIPIFVFKQTGYSDDTSPGAKECAVCLSFLEDGEMVRILPNCKHTFHVECIDKWLTSQSTCPICRTGAEPRQLPPSYEAVQVGALPTAPPVERASSALTNAEGTSNGGVLESTPSSAKITTNSGLSSSSRLSSFRRMLSREKSSRRIQSCGQEDVHGDV</sequence>
<evidence type="ECO:0000313" key="1">
    <source>
        <dbReference type="EMBL" id="KAH7844416.1"/>
    </source>
</evidence>
<name>A0ACB7XTM4_9ERIC</name>
<evidence type="ECO:0000313" key="2">
    <source>
        <dbReference type="Proteomes" id="UP000828048"/>
    </source>
</evidence>
<organism evidence="1 2">
    <name type="scientific">Vaccinium darrowii</name>
    <dbReference type="NCBI Taxonomy" id="229202"/>
    <lineage>
        <taxon>Eukaryota</taxon>
        <taxon>Viridiplantae</taxon>
        <taxon>Streptophyta</taxon>
        <taxon>Embryophyta</taxon>
        <taxon>Tracheophyta</taxon>
        <taxon>Spermatophyta</taxon>
        <taxon>Magnoliopsida</taxon>
        <taxon>eudicotyledons</taxon>
        <taxon>Gunneridae</taxon>
        <taxon>Pentapetalae</taxon>
        <taxon>asterids</taxon>
        <taxon>Ericales</taxon>
        <taxon>Ericaceae</taxon>
        <taxon>Vaccinioideae</taxon>
        <taxon>Vaccinieae</taxon>
        <taxon>Vaccinium</taxon>
    </lineage>
</organism>
<comment type="caution">
    <text evidence="1">The sequence shown here is derived from an EMBL/GenBank/DDBJ whole genome shotgun (WGS) entry which is preliminary data.</text>
</comment>
<dbReference type="EMBL" id="CM037151">
    <property type="protein sequence ID" value="KAH7844416.1"/>
    <property type="molecule type" value="Genomic_DNA"/>
</dbReference>
<keyword evidence="2" id="KW-1185">Reference proteome</keyword>
<protein>
    <submittedName>
        <fullName evidence="1">Uncharacterized protein</fullName>
    </submittedName>
</protein>
<reference evidence="1 2" key="1">
    <citation type="journal article" date="2021" name="Hortic Res">
        <title>High-quality reference genome and annotation aids understanding of berry development for evergreen blueberry (Vaccinium darrowii).</title>
        <authorList>
            <person name="Yu J."/>
            <person name="Hulse-Kemp A.M."/>
            <person name="Babiker E."/>
            <person name="Staton M."/>
        </authorList>
    </citation>
    <scope>NUCLEOTIDE SEQUENCE [LARGE SCALE GENOMIC DNA]</scope>
    <source>
        <strain evidence="2">cv. NJ 8807/NJ 8810</strain>
        <tissue evidence="1">Young leaf</tissue>
    </source>
</reference>
<proteinExistence type="predicted"/>
<gene>
    <name evidence="1" type="ORF">Vadar_027774</name>
</gene>
<dbReference type="Proteomes" id="UP000828048">
    <property type="component" value="Chromosome 1"/>
</dbReference>
<accession>A0ACB7XTM4</accession>